<keyword evidence="5" id="KW-1185">Reference proteome</keyword>
<dbReference type="AlphaFoldDB" id="A0A2I1H579"/>
<proteinExistence type="predicted"/>
<evidence type="ECO:0000313" key="5">
    <source>
        <dbReference type="Proteomes" id="UP000234323"/>
    </source>
</evidence>
<protein>
    <recommendedName>
        <fullName evidence="3">HECT domain-containing protein</fullName>
    </recommendedName>
</protein>
<dbReference type="Gene3D" id="3.90.1750.10">
    <property type="entry name" value="Hect, E3 ligase catalytic domains"/>
    <property type="match status" value="1"/>
</dbReference>
<dbReference type="OrthoDB" id="2356835at2759"/>
<dbReference type="GO" id="GO:0004842">
    <property type="term" value="F:ubiquitin-protein transferase activity"/>
    <property type="evidence" value="ECO:0007669"/>
    <property type="project" value="InterPro"/>
</dbReference>
<reference evidence="4 5" key="1">
    <citation type="submission" date="2015-10" db="EMBL/GenBank/DDBJ databases">
        <title>Genome analyses suggest a sexual origin of heterokaryosis in a supposedly ancient asexual fungus.</title>
        <authorList>
            <person name="Ropars J."/>
            <person name="Sedzielewska K."/>
            <person name="Noel J."/>
            <person name="Charron P."/>
            <person name="Farinelli L."/>
            <person name="Marton T."/>
            <person name="Kruger M."/>
            <person name="Pelin A."/>
            <person name="Brachmann A."/>
            <person name="Corradi N."/>
        </authorList>
    </citation>
    <scope>NUCLEOTIDE SEQUENCE [LARGE SCALE GENOMIC DNA]</scope>
    <source>
        <strain evidence="4 5">A4</strain>
    </source>
</reference>
<dbReference type="VEuPathDB" id="FungiDB:RhiirFUN_004686"/>
<keyword evidence="1 2" id="KW-0833">Ubl conjugation pathway</keyword>
<evidence type="ECO:0000256" key="2">
    <source>
        <dbReference type="PROSITE-ProRule" id="PRU00104"/>
    </source>
</evidence>
<sequence>MSSNSEAFGKCKKQGCGCQIFRQIPNSINEQCYFCEHGSGFHEILSEINTSIYIFGLCHKDGTCECQRFKEDVSNTEKCLYCNHFFAFHQPWDSQRQVNITPSSTIPSPIITSSYASTHSNISNPAILLSQMPNVTSGTNNNSTSNRFTSARQELLAHYRPSLTVPFNVVQRSGRHINSQSRSTTQIQQTIKLDYLILMNKVDSITIPKVNSDSWNDLIDAGFIKLNITLSGNNLNQQIYDLFPMLTDQEWKVFSPKSGKLKNVQNMEKTIDFLKNNVTKSPKKLYIGPMERDLIVLSPNNRNIEEINEQPAEQPTEQPTEQTIVASLAPTDNYNDIESATLTSPALADNYNDAESVTLTSPASADNFESFDLTNTSYSTIYDDNQAFENAVNEFKDKIIEENPGNFSKTINLRRTDDETFFADFIHQIRTWDNLDFINKPYLRIDNEMGIDTGGIFNDSLNKVFTIFLEKTNSNFGGNGSLFIGEFSKTISESVMIEFVEEVKIFGDLLFLSIIHGGPFPHLLNESLIKYCFDYENDISINDLGSLNPVIYQLALNINNSLENTDLGLIDGFNEWAESNNIQKNQYSTFSNNPENLKKLSKRIWYNFLINKRIDQLNCIKNQINKFDFLKYLQSKDITLNIILKYLYNECYLGKDVIEKLHFNSNLTDTQSLIKQYFIEWINKINPIQIGQLCTLITGVNHPRGIIKVNFKFLPSDDLTDLYPAFHTCTQTIDISSNFNSKEQFELVFDNTLNDDFSIFTMI</sequence>
<comment type="caution">
    <text evidence="2">Lacks conserved residue(s) required for the propagation of feature annotation.</text>
</comment>
<evidence type="ECO:0000259" key="3">
    <source>
        <dbReference type="PROSITE" id="PS50237"/>
    </source>
</evidence>
<dbReference type="EMBL" id="LLXI01001513">
    <property type="protein sequence ID" value="PKY54026.1"/>
    <property type="molecule type" value="Genomic_DNA"/>
</dbReference>
<evidence type="ECO:0000313" key="4">
    <source>
        <dbReference type="EMBL" id="PKY54026.1"/>
    </source>
</evidence>
<feature type="domain" description="HECT" evidence="3">
    <location>
        <begin position="433"/>
        <end position="553"/>
    </location>
</feature>
<dbReference type="PROSITE" id="PS50237">
    <property type="entry name" value="HECT"/>
    <property type="match status" value="1"/>
</dbReference>
<dbReference type="InterPro" id="IPR000569">
    <property type="entry name" value="HECT_dom"/>
</dbReference>
<accession>A0A2I1H579</accession>
<name>A0A2I1H579_9GLOM</name>
<comment type="caution">
    <text evidence="4">The sequence shown here is derived from an EMBL/GenBank/DDBJ whole genome shotgun (WGS) entry which is preliminary data.</text>
</comment>
<dbReference type="VEuPathDB" id="FungiDB:FUN_005396"/>
<dbReference type="InterPro" id="IPR035983">
    <property type="entry name" value="Hect_E3_ubiquitin_ligase"/>
</dbReference>
<organism evidence="4 5">
    <name type="scientific">Rhizophagus irregularis</name>
    <dbReference type="NCBI Taxonomy" id="588596"/>
    <lineage>
        <taxon>Eukaryota</taxon>
        <taxon>Fungi</taxon>
        <taxon>Fungi incertae sedis</taxon>
        <taxon>Mucoromycota</taxon>
        <taxon>Glomeromycotina</taxon>
        <taxon>Glomeromycetes</taxon>
        <taxon>Glomerales</taxon>
        <taxon>Glomeraceae</taxon>
        <taxon>Rhizophagus</taxon>
    </lineage>
</organism>
<evidence type="ECO:0000256" key="1">
    <source>
        <dbReference type="ARBA" id="ARBA00022786"/>
    </source>
</evidence>
<dbReference type="Proteomes" id="UP000234323">
    <property type="component" value="Unassembled WGS sequence"/>
</dbReference>
<gene>
    <name evidence="4" type="ORF">RhiirA4_472582</name>
</gene>
<dbReference type="VEuPathDB" id="FungiDB:RhiirA1_401773"/>
<dbReference type="SUPFAM" id="SSF56204">
    <property type="entry name" value="Hect, E3 ligase catalytic domain"/>
    <property type="match status" value="1"/>
</dbReference>